<reference evidence="2 3" key="1">
    <citation type="submission" date="2017-09" db="EMBL/GenBank/DDBJ databases">
        <title>Depth-based differentiation of microbial function through sediment-hosted aquifers and enrichment of novel symbionts in the deep terrestrial subsurface.</title>
        <authorList>
            <person name="Probst A.J."/>
            <person name="Ladd B."/>
            <person name="Jarett J.K."/>
            <person name="Geller-Mcgrath D.E."/>
            <person name="Sieber C.M."/>
            <person name="Emerson J.B."/>
            <person name="Anantharaman K."/>
            <person name="Thomas B.C."/>
            <person name="Malmstrom R."/>
            <person name="Stieglmeier M."/>
            <person name="Klingl A."/>
            <person name="Woyke T."/>
            <person name="Ryan C.M."/>
            <person name="Banfield J.F."/>
        </authorList>
    </citation>
    <scope>NUCLEOTIDE SEQUENCE [LARGE SCALE GENOMIC DNA]</scope>
    <source>
        <strain evidence="2">CG23_combo_of_CG06-09_8_20_14_all_37_13</strain>
    </source>
</reference>
<evidence type="ECO:0000256" key="1">
    <source>
        <dbReference type="SAM" id="Phobius"/>
    </source>
</evidence>
<evidence type="ECO:0000313" key="2">
    <source>
        <dbReference type="EMBL" id="PIP17160.1"/>
    </source>
</evidence>
<proteinExistence type="predicted"/>
<dbReference type="Proteomes" id="UP000231480">
    <property type="component" value="Unassembled WGS sequence"/>
</dbReference>
<feature type="transmembrane region" description="Helical" evidence="1">
    <location>
        <begin position="44"/>
        <end position="64"/>
    </location>
</feature>
<dbReference type="EMBL" id="PCRH01000032">
    <property type="protein sequence ID" value="PIP17160.1"/>
    <property type="molecule type" value="Genomic_DNA"/>
</dbReference>
<organism evidence="2 3">
    <name type="scientific">Candidatus Portnoybacteria bacterium CG23_combo_of_CG06-09_8_20_14_all_37_13</name>
    <dbReference type="NCBI Taxonomy" id="1974819"/>
    <lineage>
        <taxon>Bacteria</taxon>
        <taxon>Candidatus Portnoyibacteriota</taxon>
    </lineage>
</organism>
<feature type="non-terminal residue" evidence="2">
    <location>
        <position position="1"/>
    </location>
</feature>
<comment type="caution">
    <text evidence="2">The sequence shown here is derived from an EMBL/GenBank/DDBJ whole genome shotgun (WGS) entry which is preliminary data.</text>
</comment>
<evidence type="ECO:0000313" key="3">
    <source>
        <dbReference type="Proteomes" id="UP000231480"/>
    </source>
</evidence>
<feature type="transmembrane region" description="Helical" evidence="1">
    <location>
        <begin position="76"/>
        <end position="97"/>
    </location>
</feature>
<accession>A0A2G9YD70</accession>
<keyword evidence="1" id="KW-0812">Transmembrane</keyword>
<keyword evidence="1" id="KW-1133">Transmembrane helix</keyword>
<keyword evidence="1" id="KW-0472">Membrane</keyword>
<feature type="transmembrane region" description="Helical" evidence="1">
    <location>
        <begin position="14"/>
        <end position="37"/>
    </location>
</feature>
<protein>
    <submittedName>
        <fullName evidence="2">Uncharacterized protein</fullName>
    </submittedName>
</protein>
<dbReference type="AlphaFoldDB" id="A0A2G9YD70"/>
<gene>
    <name evidence="2" type="ORF">COX44_01455</name>
</gene>
<sequence>HIILTIQKEQTKRAFLRFLSCLAVSLIAVPVSGAILTSQIANSGIYYFLSVAINDLSTFFILWQDFSLALLETLPLVGMMIFLTSLIISIFILKLFFCRKKLLLNYLKP</sequence>
<name>A0A2G9YD70_9BACT</name>